<protein>
    <submittedName>
        <fullName evidence="3">ATP-binding protein</fullName>
    </submittedName>
</protein>
<dbReference type="GeneID" id="89335623"/>
<dbReference type="Gene3D" id="1.10.10.10">
    <property type="entry name" value="Winged helix-like DNA-binding domain superfamily/Winged helix DNA-binding domain"/>
    <property type="match status" value="1"/>
</dbReference>
<dbReference type="InterPro" id="IPR036390">
    <property type="entry name" value="WH_DNA-bd_sf"/>
</dbReference>
<evidence type="ECO:0000259" key="2">
    <source>
        <dbReference type="Pfam" id="PF21100"/>
    </source>
</evidence>
<reference evidence="3 4" key="1">
    <citation type="submission" date="2024-02" db="EMBL/GenBank/DDBJ databases">
        <title>STSV induces naive adaptation in Sulfolobus.</title>
        <authorList>
            <person name="Xiang X."/>
            <person name="Song M."/>
        </authorList>
    </citation>
    <scope>NUCLEOTIDE SEQUENCE [LARGE SCALE GENOMIC DNA]</scope>
    <source>
        <strain evidence="3 4">RT2</strain>
    </source>
</reference>
<dbReference type="Gene3D" id="3.40.50.300">
    <property type="entry name" value="P-loop containing nucleotide triphosphate hydrolases"/>
    <property type="match status" value="1"/>
</dbReference>
<feature type="domain" description="MCM C-terminal" evidence="2">
    <location>
        <begin position="290"/>
        <end position="351"/>
    </location>
</feature>
<dbReference type="GO" id="GO:0005524">
    <property type="term" value="F:ATP binding"/>
    <property type="evidence" value="ECO:0007669"/>
    <property type="project" value="UniProtKB-KW"/>
</dbReference>
<evidence type="ECO:0000313" key="4">
    <source>
        <dbReference type="Proteomes" id="UP001432202"/>
    </source>
</evidence>
<dbReference type="PANTHER" id="PTHR34301:SF8">
    <property type="entry name" value="ATPASE DOMAIN-CONTAINING PROTEIN"/>
    <property type="match status" value="1"/>
</dbReference>
<dbReference type="InterPro" id="IPR048907">
    <property type="entry name" value="WHD_MCM_arc"/>
</dbReference>
<organism evidence="3 4">
    <name type="scientific">Sulfolobus tengchongensis</name>
    <dbReference type="NCBI Taxonomy" id="207809"/>
    <lineage>
        <taxon>Archaea</taxon>
        <taxon>Thermoproteota</taxon>
        <taxon>Thermoprotei</taxon>
        <taxon>Sulfolobales</taxon>
        <taxon>Sulfolobaceae</taxon>
        <taxon>Sulfolobus</taxon>
    </lineage>
</organism>
<dbReference type="PANTHER" id="PTHR34301">
    <property type="entry name" value="DNA-BINDING PROTEIN-RELATED"/>
    <property type="match status" value="1"/>
</dbReference>
<accession>A0AAX4L1J9</accession>
<dbReference type="Proteomes" id="UP001432202">
    <property type="component" value="Chromosome"/>
</dbReference>
<dbReference type="InterPro" id="IPR036388">
    <property type="entry name" value="WH-like_DNA-bd_sf"/>
</dbReference>
<keyword evidence="3" id="KW-0547">Nucleotide-binding</keyword>
<dbReference type="SUPFAM" id="SSF46785">
    <property type="entry name" value="Winged helix' DNA-binding domain"/>
    <property type="match status" value="1"/>
</dbReference>
<evidence type="ECO:0000313" key="3">
    <source>
        <dbReference type="EMBL" id="WWQ60991.1"/>
    </source>
</evidence>
<dbReference type="InterPro" id="IPR027417">
    <property type="entry name" value="P-loop_NTPase"/>
</dbReference>
<evidence type="ECO:0000259" key="1">
    <source>
        <dbReference type="Pfam" id="PF01637"/>
    </source>
</evidence>
<keyword evidence="3" id="KW-0067">ATP-binding</keyword>
<dbReference type="Gene3D" id="1.10.8.60">
    <property type="match status" value="1"/>
</dbReference>
<dbReference type="Pfam" id="PF01637">
    <property type="entry name" value="ATPase_2"/>
    <property type="match status" value="1"/>
</dbReference>
<dbReference type="Pfam" id="PF21100">
    <property type="entry name" value="WHD_MCM"/>
    <property type="match status" value="1"/>
</dbReference>
<dbReference type="AlphaFoldDB" id="A0AAX4L1J9"/>
<dbReference type="InterPro" id="IPR011579">
    <property type="entry name" value="ATPase_dom"/>
</dbReference>
<sequence length="360" mass="42338">MLFDPVPKTNRRDFFDREREIDQLKELRTPIVLVLGLRRTGKSSLIKIATNELNKEKDALILYIDLRKFEEKNYVSYRDFLLQLQNEINKMSKKYHYIMDILRRIQGVSIVGTEIKFSWSKENRVSFHSLLDVLEEGSDREVIIVLDEAQELVKMRGINILPTLAYAYDNLKKVKFVISGSEMGLLYEFLKVNTPDSPLYGRAISTVELRPFNKEEAVLFLNQGFKEVNVTFNKEEETYERLGGIPGWLTYFGFSYLESRDYEASLKKTLDHARELIKKEFENFLLPRYIAKKRYYLIMKVLSKCGRWSDVKRTLEAEEGIEISDSEIYNYLTQLMIHSWIVKKNETYCPAEPLIGYAFT</sequence>
<dbReference type="RefSeq" id="WP_338602627.1">
    <property type="nucleotide sequence ID" value="NZ_CP146016.1"/>
</dbReference>
<dbReference type="EMBL" id="CP146016">
    <property type="protein sequence ID" value="WWQ60991.1"/>
    <property type="molecule type" value="Genomic_DNA"/>
</dbReference>
<dbReference type="SUPFAM" id="SSF52540">
    <property type="entry name" value="P-loop containing nucleoside triphosphate hydrolases"/>
    <property type="match status" value="1"/>
</dbReference>
<proteinExistence type="predicted"/>
<keyword evidence="4" id="KW-1185">Reference proteome</keyword>
<name>A0AAX4L1J9_9CREN</name>
<gene>
    <name evidence="3" type="ORF">V6M85_02605</name>
</gene>
<feature type="domain" description="ATPase" evidence="1">
    <location>
        <begin position="14"/>
        <end position="250"/>
    </location>
</feature>